<evidence type="ECO:0000256" key="6">
    <source>
        <dbReference type="ARBA" id="ARBA00022670"/>
    </source>
</evidence>
<evidence type="ECO:0000256" key="2">
    <source>
        <dbReference type="ARBA" id="ARBA00002451"/>
    </source>
</evidence>
<evidence type="ECO:0000256" key="16">
    <source>
        <dbReference type="SAM" id="SignalP"/>
    </source>
</evidence>
<feature type="domain" description="Peptidase S53" evidence="17">
    <location>
        <begin position="216"/>
        <end position="616"/>
    </location>
</feature>
<keyword evidence="8 16" id="KW-0732">Signal</keyword>
<dbReference type="CDD" id="cd04056">
    <property type="entry name" value="Peptidases_S53"/>
    <property type="match status" value="1"/>
</dbReference>
<feature type="binding site" evidence="15">
    <location>
        <position position="594"/>
    </location>
    <ligand>
        <name>Ca(2+)</name>
        <dbReference type="ChEBI" id="CHEBI:29108"/>
    </ligand>
</feature>
<name>A0A218Z940_9HELO</name>
<evidence type="ECO:0000313" key="18">
    <source>
        <dbReference type="EMBL" id="OWP04508.1"/>
    </source>
</evidence>
<keyword evidence="7 15" id="KW-0479">Metal-binding</keyword>
<dbReference type="CDD" id="cd11377">
    <property type="entry name" value="Pro-peptidase_S53"/>
    <property type="match status" value="1"/>
</dbReference>
<evidence type="ECO:0000256" key="13">
    <source>
        <dbReference type="ARBA" id="ARBA00023145"/>
    </source>
</evidence>
<dbReference type="InterPro" id="IPR050819">
    <property type="entry name" value="Tripeptidyl-peptidase_I"/>
</dbReference>
<dbReference type="Proteomes" id="UP000242519">
    <property type="component" value="Unassembled WGS sequence"/>
</dbReference>
<feature type="binding site" evidence="15">
    <location>
        <position position="596"/>
    </location>
    <ligand>
        <name>Ca(2+)</name>
        <dbReference type="ChEBI" id="CHEBI:29108"/>
    </ligand>
</feature>
<reference evidence="18 19" key="1">
    <citation type="submission" date="2017-04" db="EMBL/GenBank/DDBJ databases">
        <title>Draft genome sequence of Marssonina coronaria NL1: causal agent of apple blotch.</title>
        <authorList>
            <person name="Cheng Q."/>
        </authorList>
    </citation>
    <scope>NUCLEOTIDE SEQUENCE [LARGE SCALE GENOMIC DNA]</scope>
    <source>
        <strain evidence="18 19">NL1</strain>
    </source>
</reference>
<evidence type="ECO:0000256" key="14">
    <source>
        <dbReference type="ARBA" id="ARBA00023180"/>
    </source>
</evidence>
<evidence type="ECO:0000256" key="11">
    <source>
        <dbReference type="ARBA" id="ARBA00022837"/>
    </source>
</evidence>
<feature type="active site" description="Charge relay system" evidence="15">
    <location>
        <position position="301"/>
    </location>
</feature>
<comment type="cofactor">
    <cofactor evidence="15">
        <name>Ca(2+)</name>
        <dbReference type="ChEBI" id="CHEBI:29108"/>
    </cofactor>
    <text evidence="15">Binds 1 Ca(2+) ion per subunit.</text>
</comment>
<dbReference type="InterPro" id="IPR036852">
    <property type="entry name" value="Peptidase_S8/S53_dom_sf"/>
</dbReference>
<organism evidence="18 19">
    <name type="scientific">Diplocarpon coronariae</name>
    <dbReference type="NCBI Taxonomy" id="2795749"/>
    <lineage>
        <taxon>Eukaryota</taxon>
        <taxon>Fungi</taxon>
        <taxon>Dikarya</taxon>
        <taxon>Ascomycota</taxon>
        <taxon>Pezizomycotina</taxon>
        <taxon>Leotiomycetes</taxon>
        <taxon>Helotiales</taxon>
        <taxon>Drepanopezizaceae</taxon>
        <taxon>Diplocarpon</taxon>
    </lineage>
</organism>
<keyword evidence="11 15" id="KW-0106">Calcium</keyword>
<dbReference type="STRING" id="503106.A0A218Z940"/>
<dbReference type="FunFam" id="3.40.50.200:FF:000015">
    <property type="entry name" value="Tripeptidyl peptidase A"/>
    <property type="match status" value="1"/>
</dbReference>
<comment type="caution">
    <text evidence="18">The sequence shown here is derived from an EMBL/GenBank/DDBJ whole genome shotgun (WGS) entry which is preliminary data.</text>
</comment>
<dbReference type="OrthoDB" id="409122at2759"/>
<dbReference type="PANTHER" id="PTHR14218">
    <property type="entry name" value="PROTEASE S8 TRIPEPTIDYL PEPTIDASE I CLN2"/>
    <property type="match status" value="1"/>
</dbReference>
<feature type="active site" description="Charge relay system" evidence="15">
    <location>
        <position position="533"/>
    </location>
</feature>
<comment type="catalytic activity">
    <reaction evidence="1">
        <text>Release of an N-terminal tripeptide from a polypeptide.</text>
        <dbReference type="EC" id="3.4.14.10"/>
    </reaction>
</comment>
<dbReference type="SUPFAM" id="SSF52743">
    <property type="entry name" value="Subtilisin-like"/>
    <property type="match status" value="1"/>
</dbReference>
<evidence type="ECO:0000256" key="4">
    <source>
        <dbReference type="ARBA" id="ARBA00012462"/>
    </source>
</evidence>
<proteinExistence type="predicted"/>
<evidence type="ECO:0000256" key="9">
    <source>
        <dbReference type="ARBA" id="ARBA00022801"/>
    </source>
</evidence>
<evidence type="ECO:0000256" key="1">
    <source>
        <dbReference type="ARBA" id="ARBA00001910"/>
    </source>
</evidence>
<dbReference type="GO" id="GO:0005576">
    <property type="term" value="C:extracellular region"/>
    <property type="evidence" value="ECO:0007669"/>
    <property type="project" value="UniProtKB-SubCell"/>
</dbReference>
<keyword evidence="6 15" id="KW-0645">Protease</keyword>
<sequence>MLEFSLWLSVALAAQAVLGNPVQSRSPYKVKEVHHAPDGWTLMGQAPRNHELHLQIALKQPRFHEFTGELLAVSDPHNLRYGKHLSKEELYKLIGPSKETLGFAHEWLSDNKIPVSGHSPAKDWIRVHMDVGTAERLLGTTFSLYKHNDGTQLIRTTEWSLPEHLHDEIDTIQPTTEFMRFQPQAVDWRQHLTPYVPSTYRPPRTGAVANVCSILKVTIECLRTLYGTKDYQPKAPAQGRIGFNLLHEAPVRHDTDMFLKKYRPDAARAAYNFQSVGVDGKLPPSNDNLTTDQVAKGVAREANLDAQAMLGLTYPIPVTSYATGGRPPLGRRSPDDTEEDSYLTLLNHVLALEQPPQVISSSYSDEERALPKAYAERICRTFAALGARGVSVLVSSGDNGLGGEDAAACPSKHFGKNGRKSIEFIPSFPASCPYVTTVGATEQFQPEVAAWRPSRPGLGGVKEGYFASGSGFSNYFSRPAYQEKIVEEYVSSVGNVYDGFYNKGGRGYPDISAQGLNFVYIWNGKNSAISGTSVSSPVAASVIGLLNDHLISTGRPPLGFLNPWLYQKGHKGFNDVFLGRTTSCGTRGFPVRWGWDPATGFGTPNFQDLVRVVDGNSTLPLRRSIAPGARTL</sequence>
<evidence type="ECO:0000313" key="19">
    <source>
        <dbReference type="Proteomes" id="UP000242519"/>
    </source>
</evidence>
<dbReference type="InterPro" id="IPR015366">
    <property type="entry name" value="S53_propep"/>
</dbReference>
<evidence type="ECO:0000256" key="5">
    <source>
        <dbReference type="ARBA" id="ARBA00022525"/>
    </source>
</evidence>
<keyword evidence="19" id="KW-1185">Reference proteome</keyword>
<dbReference type="Pfam" id="PF00082">
    <property type="entry name" value="Peptidase_S8"/>
    <property type="match status" value="1"/>
</dbReference>
<accession>A0A218Z940</accession>
<evidence type="ECO:0000256" key="12">
    <source>
        <dbReference type="ARBA" id="ARBA00023026"/>
    </source>
</evidence>
<feature type="binding site" evidence="15">
    <location>
        <position position="576"/>
    </location>
    <ligand>
        <name>Ca(2+)</name>
        <dbReference type="ChEBI" id="CHEBI:29108"/>
    </ligand>
</feature>
<dbReference type="SUPFAM" id="SSF54897">
    <property type="entry name" value="Protease propeptides/inhibitors"/>
    <property type="match status" value="1"/>
</dbReference>
<feature type="active site" description="Charge relay system" evidence="15">
    <location>
        <position position="305"/>
    </location>
</feature>
<dbReference type="EC" id="3.4.14.10" evidence="4"/>
<dbReference type="InParanoid" id="A0A218Z940"/>
<dbReference type="SMART" id="SM00944">
    <property type="entry name" value="Pro-kuma_activ"/>
    <property type="match status" value="1"/>
</dbReference>
<evidence type="ECO:0000256" key="15">
    <source>
        <dbReference type="PROSITE-ProRule" id="PRU01032"/>
    </source>
</evidence>
<dbReference type="InterPro" id="IPR030400">
    <property type="entry name" value="Sedolisin_dom"/>
</dbReference>
<keyword evidence="12" id="KW-0843">Virulence</keyword>
<dbReference type="GO" id="GO:0008240">
    <property type="term" value="F:tripeptidyl-peptidase activity"/>
    <property type="evidence" value="ECO:0007669"/>
    <property type="project" value="UniProtKB-EC"/>
</dbReference>
<evidence type="ECO:0000256" key="3">
    <source>
        <dbReference type="ARBA" id="ARBA00004239"/>
    </source>
</evidence>
<evidence type="ECO:0000256" key="8">
    <source>
        <dbReference type="ARBA" id="ARBA00022729"/>
    </source>
</evidence>
<evidence type="ECO:0000256" key="7">
    <source>
        <dbReference type="ARBA" id="ARBA00022723"/>
    </source>
</evidence>
<keyword evidence="13" id="KW-0865">Zymogen</keyword>
<dbReference type="AlphaFoldDB" id="A0A218Z940"/>
<evidence type="ECO:0000256" key="10">
    <source>
        <dbReference type="ARBA" id="ARBA00022825"/>
    </source>
</evidence>
<keyword evidence="10 15" id="KW-0720">Serine protease</keyword>
<dbReference type="PROSITE" id="PS51695">
    <property type="entry name" value="SEDOLISIN"/>
    <property type="match status" value="1"/>
</dbReference>
<dbReference type="Pfam" id="PF09286">
    <property type="entry name" value="Pro-kuma_activ"/>
    <property type="match status" value="1"/>
</dbReference>
<feature type="chain" id="PRO_5013143722" description="tripeptidyl-peptidase II" evidence="16">
    <location>
        <begin position="20"/>
        <end position="632"/>
    </location>
</feature>
<dbReference type="GO" id="GO:0006508">
    <property type="term" value="P:proteolysis"/>
    <property type="evidence" value="ECO:0007669"/>
    <property type="project" value="UniProtKB-KW"/>
</dbReference>
<comment type="function">
    <text evidence="2">Secreted tripeptidyl-peptidase which degrades proteins at acidic pHs and is involved in virulence.</text>
</comment>
<evidence type="ECO:0000259" key="17">
    <source>
        <dbReference type="PROSITE" id="PS51695"/>
    </source>
</evidence>
<gene>
    <name evidence="18" type="ORF">B2J93_1367</name>
</gene>
<dbReference type="EMBL" id="MZNU01000102">
    <property type="protein sequence ID" value="OWP04508.1"/>
    <property type="molecule type" value="Genomic_DNA"/>
</dbReference>
<feature type="signal peptide" evidence="16">
    <location>
        <begin position="1"/>
        <end position="19"/>
    </location>
</feature>
<dbReference type="Gene3D" id="3.40.50.200">
    <property type="entry name" value="Peptidase S8/S53 domain"/>
    <property type="match status" value="1"/>
</dbReference>
<dbReference type="GO" id="GO:0046872">
    <property type="term" value="F:metal ion binding"/>
    <property type="evidence" value="ECO:0007669"/>
    <property type="project" value="UniProtKB-UniRule"/>
</dbReference>
<comment type="subcellular location">
    <subcellularLocation>
        <location evidence="3">Secreted</location>
        <location evidence="3">Extracellular space</location>
    </subcellularLocation>
</comment>
<keyword evidence="5" id="KW-0964">Secreted</keyword>
<dbReference type="PANTHER" id="PTHR14218:SF39">
    <property type="entry name" value="PEPTIDASE S53 DOMAIN-CONTAINING PROTEIN"/>
    <property type="match status" value="1"/>
</dbReference>
<feature type="binding site" evidence="15">
    <location>
        <position position="575"/>
    </location>
    <ligand>
        <name>Ca(2+)</name>
        <dbReference type="ChEBI" id="CHEBI:29108"/>
    </ligand>
</feature>
<protein>
    <recommendedName>
        <fullName evidence="4">tripeptidyl-peptidase II</fullName>
        <ecNumber evidence="4">3.4.14.10</ecNumber>
    </recommendedName>
</protein>
<keyword evidence="14" id="KW-0325">Glycoprotein</keyword>
<keyword evidence="9 15" id="KW-0378">Hydrolase</keyword>
<dbReference type="InterPro" id="IPR000209">
    <property type="entry name" value="Peptidase_S8/S53_dom"/>
</dbReference>
<dbReference type="GO" id="GO:0004252">
    <property type="term" value="F:serine-type endopeptidase activity"/>
    <property type="evidence" value="ECO:0007669"/>
    <property type="project" value="UniProtKB-UniRule"/>
</dbReference>